<keyword evidence="3" id="KW-0436">Ligase</keyword>
<dbReference type="SUPFAM" id="SSF56801">
    <property type="entry name" value="Acetyl-CoA synthetase-like"/>
    <property type="match status" value="1"/>
</dbReference>
<dbReference type="Pfam" id="PF00501">
    <property type="entry name" value="AMP-binding"/>
    <property type="match status" value="1"/>
</dbReference>
<dbReference type="AlphaFoldDB" id="A0A7X0B031"/>
<feature type="domain" description="AMP-binding enzyme C-terminal" evidence="2">
    <location>
        <begin position="455"/>
        <end position="530"/>
    </location>
</feature>
<dbReference type="Gene3D" id="3.40.50.12780">
    <property type="entry name" value="N-terminal domain of ligase-like"/>
    <property type="match status" value="1"/>
</dbReference>
<evidence type="ECO:0000259" key="1">
    <source>
        <dbReference type="Pfam" id="PF00501"/>
    </source>
</evidence>
<evidence type="ECO:0000259" key="2">
    <source>
        <dbReference type="Pfam" id="PF13193"/>
    </source>
</evidence>
<dbReference type="PANTHER" id="PTHR43201">
    <property type="entry name" value="ACYL-COA SYNTHETASE"/>
    <property type="match status" value="1"/>
</dbReference>
<dbReference type="InterPro" id="IPR020845">
    <property type="entry name" value="AMP-binding_CS"/>
</dbReference>
<dbReference type="PANTHER" id="PTHR43201:SF32">
    <property type="entry name" value="2-SUCCINYLBENZOATE--COA LIGASE, CHLOROPLASTIC_PEROXISOMAL"/>
    <property type="match status" value="1"/>
</dbReference>
<feature type="domain" description="AMP-dependent synthetase/ligase" evidence="1">
    <location>
        <begin position="44"/>
        <end position="404"/>
    </location>
</feature>
<sequence length="547" mass="59261">MTLPTGHQRREIAGRSIRWNAAMAADAYAQGWWCRDTLADALARALDAMPDRVVVVDGQTRLDIRTLHDHAARVAAALMDRFPPGQVVSFMLPNWHEAAAIYLGITLAGMVAHPLPPALRDADLSFLLRDSESRLVFIPARLRDFDYRAMLARVASALPKPPEVVVLRGDAGGHTPYQSLLTTVGQRSFPRLDPDAVRMILYTSGTTGRPKGVMHSHNSIHALIRQIGRHWRVEAGDTFLVPSPISHIGGSIYAFECPLLLGTRAVLMDQWDGDAALGLMRAEGCTHMAGATPFLDHLVAAARRAGEVLPHLKVFICGGAAVPPALIRAAADQFRSAMVTRVYGSTEVPVTTVGATARGDLSHAADTDGRAGIADVRLYAHDGQSAGEVGEVRARGPQMLVGYHRADDEDGAFDDDGYFRTGDLARRIPGGYLVITGRIKDIIIRNGENISAKDVEDLLAGHPMVREIAIVGLPDPRTGERACAVVVPAWAPGPDVASLRAFLEARGVARFKIPERVVVWDALPRNEVGKVLKQTIRDVLMETVTPR</sequence>
<reference evidence="3 4" key="1">
    <citation type="submission" date="2020-08" db="EMBL/GenBank/DDBJ databases">
        <title>Genomic Encyclopedia of Type Strains, Phase IV (KMG-IV): sequencing the most valuable type-strain genomes for metagenomic binning, comparative biology and taxonomic classification.</title>
        <authorList>
            <person name="Goeker M."/>
        </authorList>
    </citation>
    <scope>NUCLEOTIDE SEQUENCE [LARGE SCALE GENOMIC DNA]</scope>
    <source>
        <strain evidence="3 4">DSM 22198</strain>
    </source>
</reference>
<dbReference type="RefSeq" id="WP_184803600.1">
    <property type="nucleotide sequence ID" value="NZ_JACIIZ010000011.1"/>
</dbReference>
<dbReference type="InterPro" id="IPR025110">
    <property type="entry name" value="AMP-bd_C"/>
</dbReference>
<evidence type="ECO:0000313" key="4">
    <source>
        <dbReference type="Proteomes" id="UP000539175"/>
    </source>
</evidence>
<dbReference type="InterPro" id="IPR045851">
    <property type="entry name" value="AMP-bd_C_sf"/>
</dbReference>
<dbReference type="GO" id="GO:0031956">
    <property type="term" value="F:medium-chain fatty acid-CoA ligase activity"/>
    <property type="evidence" value="ECO:0007669"/>
    <property type="project" value="TreeGrafter"/>
</dbReference>
<name>A0A7X0B031_9PROT</name>
<protein>
    <submittedName>
        <fullName evidence="3">Acyl-CoA synthetase (AMP-forming)/AMP-acid ligase II</fullName>
    </submittedName>
</protein>
<keyword evidence="4" id="KW-1185">Reference proteome</keyword>
<gene>
    <name evidence="3" type="ORF">FHS74_003863</name>
</gene>
<accession>A0A7X0B031</accession>
<dbReference type="EMBL" id="JACIIZ010000011">
    <property type="protein sequence ID" value="MBB6253294.1"/>
    <property type="molecule type" value="Genomic_DNA"/>
</dbReference>
<organism evidence="3 4">
    <name type="scientific">Nitrospirillum iridis</name>
    <dbReference type="NCBI Taxonomy" id="765888"/>
    <lineage>
        <taxon>Bacteria</taxon>
        <taxon>Pseudomonadati</taxon>
        <taxon>Pseudomonadota</taxon>
        <taxon>Alphaproteobacteria</taxon>
        <taxon>Rhodospirillales</taxon>
        <taxon>Azospirillaceae</taxon>
        <taxon>Nitrospirillum</taxon>
    </lineage>
</organism>
<comment type="caution">
    <text evidence="3">The sequence shown here is derived from an EMBL/GenBank/DDBJ whole genome shotgun (WGS) entry which is preliminary data.</text>
</comment>
<evidence type="ECO:0000313" key="3">
    <source>
        <dbReference type="EMBL" id="MBB6253294.1"/>
    </source>
</evidence>
<dbReference type="Pfam" id="PF13193">
    <property type="entry name" value="AMP-binding_C"/>
    <property type="match status" value="1"/>
</dbReference>
<dbReference type="Proteomes" id="UP000539175">
    <property type="component" value="Unassembled WGS sequence"/>
</dbReference>
<dbReference type="InterPro" id="IPR000873">
    <property type="entry name" value="AMP-dep_synth/lig_dom"/>
</dbReference>
<dbReference type="GO" id="GO:0006631">
    <property type="term" value="P:fatty acid metabolic process"/>
    <property type="evidence" value="ECO:0007669"/>
    <property type="project" value="TreeGrafter"/>
</dbReference>
<dbReference type="Gene3D" id="3.30.300.30">
    <property type="match status" value="1"/>
</dbReference>
<proteinExistence type="predicted"/>
<dbReference type="InterPro" id="IPR042099">
    <property type="entry name" value="ANL_N_sf"/>
</dbReference>
<dbReference type="PROSITE" id="PS00455">
    <property type="entry name" value="AMP_BINDING"/>
    <property type="match status" value="1"/>
</dbReference>